<evidence type="ECO:0000256" key="1">
    <source>
        <dbReference type="ARBA" id="ARBA00004651"/>
    </source>
</evidence>
<reference evidence="10 11" key="1">
    <citation type="submission" date="2020-08" db="EMBL/GenBank/DDBJ databases">
        <title>Sequencing the genomes of 1000 actinobacteria strains.</title>
        <authorList>
            <person name="Klenk H.-P."/>
        </authorList>
    </citation>
    <scope>NUCLEOTIDE SEQUENCE [LARGE SCALE GENOMIC DNA]</scope>
    <source>
        <strain evidence="10 11">DSM 23694</strain>
    </source>
</reference>
<dbReference type="Pfam" id="PF02632">
    <property type="entry name" value="BioY"/>
    <property type="match status" value="1"/>
</dbReference>
<feature type="transmembrane region" description="Helical" evidence="9">
    <location>
        <begin position="106"/>
        <end position="125"/>
    </location>
</feature>
<dbReference type="EMBL" id="JACHBL010000001">
    <property type="protein sequence ID" value="MBB5597834.1"/>
    <property type="molecule type" value="Genomic_DNA"/>
</dbReference>
<keyword evidence="5 9" id="KW-0812">Transmembrane</keyword>
<protein>
    <recommendedName>
        <fullName evidence="8">Biotin transporter</fullName>
    </recommendedName>
</protein>
<evidence type="ECO:0000256" key="2">
    <source>
        <dbReference type="ARBA" id="ARBA00010692"/>
    </source>
</evidence>
<keyword evidence="11" id="KW-1185">Reference proteome</keyword>
<evidence type="ECO:0000256" key="8">
    <source>
        <dbReference type="PIRNR" id="PIRNR016661"/>
    </source>
</evidence>
<evidence type="ECO:0000256" key="3">
    <source>
        <dbReference type="ARBA" id="ARBA00022448"/>
    </source>
</evidence>
<feature type="transmembrane region" description="Helical" evidence="9">
    <location>
        <begin position="49"/>
        <end position="69"/>
    </location>
</feature>
<dbReference type="RefSeq" id="WP_183641025.1">
    <property type="nucleotide sequence ID" value="NZ_JACHBL010000001.1"/>
</dbReference>
<keyword evidence="3 8" id="KW-0813">Transport</keyword>
<evidence type="ECO:0000256" key="4">
    <source>
        <dbReference type="ARBA" id="ARBA00022475"/>
    </source>
</evidence>
<evidence type="ECO:0000256" key="9">
    <source>
        <dbReference type="SAM" id="Phobius"/>
    </source>
</evidence>
<dbReference type="GO" id="GO:0015225">
    <property type="term" value="F:biotin transmembrane transporter activity"/>
    <property type="evidence" value="ECO:0007669"/>
    <property type="project" value="UniProtKB-UniRule"/>
</dbReference>
<dbReference type="InterPro" id="IPR003784">
    <property type="entry name" value="BioY"/>
</dbReference>
<proteinExistence type="inferred from homology"/>
<keyword evidence="6 9" id="KW-1133">Transmembrane helix</keyword>
<dbReference type="PANTHER" id="PTHR34295:SF4">
    <property type="entry name" value="BIOTIN TRANSPORTER BIOY-RELATED"/>
    <property type="match status" value="1"/>
</dbReference>
<dbReference type="Proteomes" id="UP000523863">
    <property type="component" value="Unassembled WGS sequence"/>
</dbReference>
<dbReference type="PANTHER" id="PTHR34295">
    <property type="entry name" value="BIOTIN TRANSPORTER BIOY"/>
    <property type="match status" value="1"/>
</dbReference>
<dbReference type="GO" id="GO:0005886">
    <property type="term" value="C:plasma membrane"/>
    <property type="evidence" value="ECO:0007669"/>
    <property type="project" value="UniProtKB-SubCell"/>
</dbReference>
<keyword evidence="4 8" id="KW-1003">Cell membrane</keyword>
<keyword evidence="7 8" id="KW-0472">Membrane</keyword>
<evidence type="ECO:0000256" key="7">
    <source>
        <dbReference type="ARBA" id="ARBA00023136"/>
    </source>
</evidence>
<feature type="transmembrane region" description="Helical" evidence="9">
    <location>
        <begin position="76"/>
        <end position="100"/>
    </location>
</feature>
<sequence length="205" mass="21335">MTSSTPSTTRSSATNRRRFGAQDIALIAVFAALIAALTLVPAIPVGPLGVPITLQTFGVAVAALVLGAWRGFCAVGLYLIAGFAGLPVFAKFSAGLGVLAGPSAGYLIAFPITALITGALATYYLRRTGSLSRIMLFVAAIAGSIISTHPLGILGMRINGHIPLDKAFLVDMAYWPGDIIKSLLAALIAAMVFKAFPRFAHRTFS</sequence>
<evidence type="ECO:0000313" key="10">
    <source>
        <dbReference type="EMBL" id="MBB5597834.1"/>
    </source>
</evidence>
<feature type="transmembrane region" description="Helical" evidence="9">
    <location>
        <begin position="24"/>
        <end position="43"/>
    </location>
</feature>
<dbReference type="Gene3D" id="1.10.1760.20">
    <property type="match status" value="1"/>
</dbReference>
<accession>A0A7W8YAA5</accession>
<name>A0A7W8YAA5_9MICC</name>
<comment type="similarity">
    <text evidence="2 8">Belongs to the BioY family.</text>
</comment>
<feature type="transmembrane region" description="Helical" evidence="9">
    <location>
        <begin position="134"/>
        <end position="153"/>
    </location>
</feature>
<gene>
    <name evidence="10" type="ORF">BKA12_000914</name>
</gene>
<organism evidence="10 11">
    <name type="scientific">Neomicrococcus lactis</name>
    <dbReference type="NCBI Taxonomy" id="732241"/>
    <lineage>
        <taxon>Bacteria</taxon>
        <taxon>Bacillati</taxon>
        <taxon>Actinomycetota</taxon>
        <taxon>Actinomycetes</taxon>
        <taxon>Micrococcales</taxon>
        <taxon>Micrococcaceae</taxon>
        <taxon>Neomicrococcus</taxon>
    </lineage>
</organism>
<feature type="transmembrane region" description="Helical" evidence="9">
    <location>
        <begin position="173"/>
        <end position="193"/>
    </location>
</feature>
<evidence type="ECO:0000313" key="11">
    <source>
        <dbReference type="Proteomes" id="UP000523863"/>
    </source>
</evidence>
<evidence type="ECO:0000256" key="6">
    <source>
        <dbReference type="ARBA" id="ARBA00022989"/>
    </source>
</evidence>
<comment type="subcellular location">
    <subcellularLocation>
        <location evidence="1 8">Cell membrane</location>
        <topology evidence="1 8">Multi-pass membrane protein</topology>
    </subcellularLocation>
</comment>
<dbReference type="PIRSF" id="PIRSF016661">
    <property type="entry name" value="BioY"/>
    <property type="match status" value="1"/>
</dbReference>
<dbReference type="AlphaFoldDB" id="A0A7W8YAA5"/>
<evidence type="ECO:0000256" key="5">
    <source>
        <dbReference type="ARBA" id="ARBA00022692"/>
    </source>
</evidence>
<comment type="caution">
    <text evidence="10">The sequence shown here is derived from an EMBL/GenBank/DDBJ whole genome shotgun (WGS) entry which is preliminary data.</text>
</comment>